<dbReference type="EMBL" id="CP007032">
    <property type="protein sequence ID" value="AHF06667.1"/>
    <property type="molecule type" value="Genomic_DNA"/>
</dbReference>
<organism evidence="1 2">
    <name type="scientific">Desulfitobacterium metallireducens DSM 15288</name>
    <dbReference type="NCBI Taxonomy" id="871968"/>
    <lineage>
        <taxon>Bacteria</taxon>
        <taxon>Bacillati</taxon>
        <taxon>Bacillota</taxon>
        <taxon>Clostridia</taxon>
        <taxon>Eubacteriales</taxon>
        <taxon>Desulfitobacteriaceae</taxon>
        <taxon>Desulfitobacterium</taxon>
    </lineage>
</organism>
<protein>
    <submittedName>
        <fullName evidence="1">Uncharacterized protein</fullName>
    </submittedName>
</protein>
<accession>W0E7D8</accession>
<sequence length="73" mass="8557">MLSSNEEVLKFIREFEDSSRDYLLSHGTSEHDLGNAYLELQWQFLQTILKTKTASQRRRSVQVLRKNTRATIA</sequence>
<evidence type="ECO:0000313" key="2">
    <source>
        <dbReference type="Proteomes" id="UP000010847"/>
    </source>
</evidence>
<keyword evidence="2" id="KW-1185">Reference proteome</keyword>
<dbReference type="eggNOG" id="ENOG502ZXWI">
    <property type="taxonomic scope" value="Bacteria"/>
</dbReference>
<gene>
    <name evidence="1" type="ORF">DESME_06055</name>
</gene>
<evidence type="ECO:0000313" key="1">
    <source>
        <dbReference type="EMBL" id="AHF06667.1"/>
    </source>
</evidence>
<dbReference type="KEGG" id="dmt:DESME_06055"/>
<dbReference type="RefSeq" id="WP_006715664.1">
    <property type="nucleotide sequence ID" value="NZ_CP007032.1"/>
</dbReference>
<dbReference type="AlphaFoldDB" id="W0E7D8"/>
<proteinExistence type="predicted"/>
<name>W0E7D8_9FIRM</name>
<dbReference type="Proteomes" id="UP000010847">
    <property type="component" value="Chromosome"/>
</dbReference>
<dbReference type="OrthoDB" id="1798881at2"/>
<dbReference type="HOGENOM" id="CLU_200338_0_0_9"/>
<reference evidence="1 2" key="1">
    <citation type="submission" date="2013-12" db="EMBL/GenBank/DDBJ databases">
        <authorList>
            <consortium name="DOE Joint Genome Institute"/>
            <person name="Smidt H."/>
            <person name="Huntemann M."/>
            <person name="Han J."/>
            <person name="Chen A."/>
            <person name="Kyrpides N."/>
            <person name="Mavromatis K."/>
            <person name="Markowitz V."/>
            <person name="Palaniappan K."/>
            <person name="Ivanova N."/>
            <person name="Schaumberg A."/>
            <person name="Pati A."/>
            <person name="Liolios K."/>
            <person name="Nordberg H.P."/>
            <person name="Cantor M.N."/>
            <person name="Hua S.X."/>
            <person name="Woyke T."/>
        </authorList>
    </citation>
    <scope>NUCLEOTIDE SEQUENCE [LARGE SCALE GENOMIC DNA]</scope>
    <source>
        <strain evidence="2">DSM 15288</strain>
    </source>
</reference>